<dbReference type="RefSeq" id="WP_201328827.1">
    <property type="nucleotide sequence ID" value="NZ_AP017470.1"/>
</dbReference>
<feature type="domain" description="LTD" evidence="9">
    <location>
        <begin position="17"/>
        <end position="168"/>
    </location>
</feature>
<dbReference type="InterPro" id="IPR051406">
    <property type="entry name" value="PLD_domain"/>
</dbReference>
<dbReference type="Gene3D" id="2.60.40.1260">
    <property type="entry name" value="Lamin Tail domain"/>
    <property type="match status" value="1"/>
</dbReference>
<evidence type="ECO:0000256" key="6">
    <source>
        <dbReference type="ARBA" id="ARBA00023098"/>
    </source>
</evidence>
<dbReference type="SUPFAM" id="SSF74853">
    <property type="entry name" value="Lamin A/C globular tail domain"/>
    <property type="match status" value="1"/>
</dbReference>
<feature type="chain" id="PRO_5032545495" description="phospholipase D" evidence="7">
    <location>
        <begin position="23"/>
        <end position="1016"/>
    </location>
</feature>
<comment type="similarity">
    <text evidence="2">Belongs to the phospholipase D family.</text>
</comment>
<dbReference type="KEGG" id="thyd:TTHT_0921"/>
<dbReference type="GO" id="GO:0006793">
    <property type="term" value="P:phosphorus metabolic process"/>
    <property type="evidence" value="ECO:0007669"/>
    <property type="project" value="UniProtKB-ARBA"/>
</dbReference>
<feature type="signal peptide" evidence="7">
    <location>
        <begin position="1"/>
        <end position="22"/>
    </location>
</feature>
<dbReference type="Pfam" id="PF00932">
    <property type="entry name" value="LTD"/>
    <property type="match status" value="1"/>
</dbReference>
<dbReference type="SUPFAM" id="SSF56024">
    <property type="entry name" value="Phospholipase D/nuclease"/>
    <property type="match status" value="4"/>
</dbReference>
<keyword evidence="4" id="KW-0378">Hydrolase</keyword>
<dbReference type="PROSITE" id="PS50035">
    <property type="entry name" value="PLD"/>
    <property type="match status" value="4"/>
</dbReference>
<dbReference type="EMBL" id="AP017470">
    <property type="protein sequence ID" value="BBB32476.1"/>
    <property type="molecule type" value="Genomic_DNA"/>
</dbReference>
<dbReference type="Proteomes" id="UP000595564">
    <property type="component" value="Chromosome"/>
</dbReference>
<proteinExistence type="inferred from homology"/>
<feature type="domain" description="PLD phosphodiesterase" evidence="8">
    <location>
        <begin position="717"/>
        <end position="744"/>
    </location>
</feature>
<keyword evidence="11" id="KW-1185">Reference proteome</keyword>
<evidence type="ECO:0000256" key="4">
    <source>
        <dbReference type="ARBA" id="ARBA00022801"/>
    </source>
</evidence>
<name>A0A7R6SYE5_9BACT</name>
<dbReference type="PANTHER" id="PTHR43856:SF1">
    <property type="entry name" value="MITOCHONDRIAL CARDIOLIPIN HYDROLASE"/>
    <property type="match status" value="1"/>
</dbReference>
<dbReference type="GO" id="GO:0004630">
    <property type="term" value="F:phospholipase D activity"/>
    <property type="evidence" value="ECO:0007669"/>
    <property type="project" value="UniProtKB-EC"/>
</dbReference>
<protein>
    <recommendedName>
        <fullName evidence="3">phospholipase D</fullName>
        <ecNumber evidence="3">3.1.4.4</ecNumber>
    </recommendedName>
</protein>
<evidence type="ECO:0000256" key="7">
    <source>
        <dbReference type="SAM" id="SignalP"/>
    </source>
</evidence>
<dbReference type="PROSITE" id="PS51841">
    <property type="entry name" value="LTD"/>
    <property type="match status" value="1"/>
</dbReference>
<reference evidence="10 11" key="1">
    <citation type="journal article" date="2012" name="Extremophiles">
        <title>Thermotomaculum hydrothermale gen. nov., sp. nov., a novel heterotrophic thermophile within the phylum Acidobacteria from a deep-sea hydrothermal vent chimney in the Southern Okinawa Trough.</title>
        <authorList>
            <person name="Izumi H."/>
            <person name="Nunoura T."/>
            <person name="Miyazaki M."/>
            <person name="Mino S."/>
            <person name="Toki T."/>
            <person name="Takai K."/>
            <person name="Sako Y."/>
            <person name="Sawabe T."/>
            <person name="Nakagawa S."/>
        </authorList>
    </citation>
    <scope>NUCLEOTIDE SEQUENCE [LARGE SCALE GENOMIC DNA]</scope>
    <source>
        <strain evidence="10 11">AC55</strain>
    </source>
</reference>
<dbReference type="EC" id="3.1.4.4" evidence="3"/>
<evidence type="ECO:0000256" key="2">
    <source>
        <dbReference type="ARBA" id="ARBA00008664"/>
    </source>
</evidence>
<keyword evidence="7" id="KW-0732">Signal</keyword>
<gene>
    <name evidence="10" type="ORF">TTHT_0921</name>
</gene>
<dbReference type="GO" id="GO:0016042">
    <property type="term" value="P:lipid catabolic process"/>
    <property type="evidence" value="ECO:0007669"/>
    <property type="project" value="UniProtKB-KW"/>
</dbReference>
<dbReference type="SMART" id="SM00155">
    <property type="entry name" value="PLDc"/>
    <property type="match status" value="4"/>
</dbReference>
<evidence type="ECO:0000256" key="5">
    <source>
        <dbReference type="ARBA" id="ARBA00022963"/>
    </source>
</evidence>
<dbReference type="InterPro" id="IPR036415">
    <property type="entry name" value="Lamin_tail_dom_sf"/>
</dbReference>
<evidence type="ECO:0000313" key="10">
    <source>
        <dbReference type="EMBL" id="BBB32476.1"/>
    </source>
</evidence>
<evidence type="ECO:0000256" key="3">
    <source>
        <dbReference type="ARBA" id="ARBA00012027"/>
    </source>
</evidence>
<evidence type="ECO:0000259" key="8">
    <source>
        <dbReference type="PROSITE" id="PS50035"/>
    </source>
</evidence>
<keyword evidence="5" id="KW-0442">Lipid degradation</keyword>
<evidence type="ECO:0000259" key="9">
    <source>
        <dbReference type="PROSITE" id="PS51841"/>
    </source>
</evidence>
<dbReference type="Gene3D" id="3.30.870.10">
    <property type="entry name" value="Endonuclease Chain A"/>
    <property type="match status" value="4"/>
</dbReference>
<sequence>MATRKISFIFLIVFCCSFSVFSQVKFSEIAWMGTQHSTYDEWIELYNNSDNDIDLTNWLIEAEDGTPHIVLSGVIKAHGYFLLERTDDTSVPDVAADLIYTGALENGGEKLYLKDNAGNVSDYVDKWYAGDSTSKATMYRKDFSIEGTDPNAWETSTEEYAVGLGTPTNSQQSSSLVKPDWLSAYLSNHLETTMPSYGPKDMERVLVNLLNSAHTSIYFAIYGYSSCPTVLQALKNAIDRGVDVKGVVDCYADGWFPYPDTQTLINALPQGSIVADFDDRTMHNKFFVVDGEYVWTGSTNISLTGIDTEYNSNFSVLIHNSDLANAYETEFFEMFNGAFHDSKTDNTPHRFVMDDNSVVECYFAPTDNARDNAIIKAINHSTKTIDIRIFFFTDTAIADALIDAKNRGVQIRVILDATGAESEYSQHNRLRDAGIQVKVENWGGKEHFKAMCVDNKVVVMGSQNWTGSGNWSNDENTLYIENAYLARQFEQDFEKAWDSIPDIYLTEDPAPESQESIGSLSDFLDNDHDGLVDEGAPEELNNVSEELGAINVYFNKGGVATVASTGNVLNQHVNLENRLIKRINQAQYSLDIATYDIDLPALVDAIIQAKVRGVNVRVIADSKDYLPGESRTYDLHCISIEKLIRGADGVVGTSDDIPVFSDSPIFAVEDSSKRQQYGLPANPDGFPYVTVTVGTKDRTGYMLCEGEKKSNGNYYSPGDQMHNKFVIVDEKWVWTGSWNFTINGLYGSENNMNSGILGGNTNNAVELYSTGIAQAYTLEFEEMWGSSTQIPDPDNSNFHGRKTDNTRHLFNLNGTTVEVYFAPGDNPLSKLQDTIANDADYNAYFCIFAWSDQTMCDELKYKYEGSYDDMVGTLTGFDIAGVFEHLYWNQWWSASVDMTGRTASKTSDNNPNIRWANPAPVYKDNEDTMMHHKYMILDVNTDSDPIVITGSLNWSANGNDSNDENVLIIHNANIANQYYQEFLGRYFQAGGNIKKYIDPTTSVNMPVPNIERISKK</sequence>
<comment type="catalytic activity">
    <reaction evidence="1">
        <text>a 1,2-diacyl-sn-glycero-3-phosphocholine + H2O = a 1,2-diacyl-sn-glycero-3-phosphate + choline + H(+)</text>
        <dbReference type="Rhea" id="RHEA:14445"/>
        <dbReference type="ChEBI" id="CHEBI:15354"/>
        <dbReference type="ChEBI" id="CHEBI:15377"/>
        <dbReference type="ChEBI" id="CHEBI:15378"/>
        <dbReference type="ChEBI" id="CHEBI:57643"/>
        <dbReference type="ChEBI" id="CHEBI:58608"/>
        <dbReference type="EC" id="3.1.4.4"/>
    </reaction>
</comment>
<evidence type="ECO:0000256" key="1">
    <source>
        <dbReference type="ARBA" id="ARBA00000798"/>
    </source>
</evidence>
<accession>A0A7R6SYE5</accession>
<feature type="domain" description="PLD phosphodiesterase" evidence="8">
    <location>
        <begin position="926"/>
        <end position="958"/>
    </location>
</feature>
<dbReference type="InterPro" id="IPR025202">
    <property type="entry name" value="PLD-like_dom"/>
</dbReference>
<dbReference type="InterPro" id="IPR001736">
    <property type="entry name" value="PLipase_D/transphosphatidylase"/>
</dbReference>
<dbReference type="InterPro" id="IPR001322">
    <property type="entry name" value="Lamin_tail_dom"/>
</dbReference>
<keyword evidence="6" id="KW-0443">Lipid metabolism</keyword>
<organism evidence="10 11">
    <name type="scientific">Thermotomaculum hydrothermale</name>
    <dbReference type="NCBI Taxonomy" id="981385"/>
    <lineage>
        <taxon>Bacteria</taxon>
        <taxon>Pseudomonadati</taxon>
        <taxon>Acidobacteriota</taxon>
        <taxon>Holophagae</taxon>
        <taxon>Thermotomaculales</taxon>
        <taxon>Thermotomaculaceae</taxon>
        <taxon>Thermotomaculum</taxon>
    </lineage>
</organism>
<dbReference type="PANTHER" id="PTHR43856">
    <property type="entry name" value="CARDIOLIPIN HYDROLASE"/>
    <property type="match status" value="1"/>
</dbReference>
<evidence type="ECO:0000313" key="11">
    <source>
        <dbReference type="Proteomes" id="UP000595564"/>
    </source>
</evidence>
<dbReference type="GO" id="GO:0016891">
    <property type="term" value="F:RNA endonuclease activity producing 5'-phosphomonoesters, hydrolytic mechanism"/>
    <property type="evidence" value="ECO:0007669"/>
    <property type="project" value="TreeGrafter"/>
</dbReference>
<dbReference type="Pfam" id="PF13091">
    <property type="entry name" value="PLDc_2"/>
    <property type="match status" value="4"/>
</dbReference>
<dbReference type="AlphaFoldDB" id="A0A7R6SYE5"/>
<feature type="domain" description="PLD phosphodiesterase" evidence="8">
    <location>
        <begin position="278"/>
        <end position="305"/>
    </location>
</feature>
<feature type="domain" description="PLD phosphodiesterase" evidence="8">
    <location>
        <begin position="442"/>
        <end position="469"/>
    </location>
</feature>